<dbReference type="InterPro" id="IPR002328">
    <property type="entry name" value="ADH_Zn_CS"/>
</dbReference>
<dbReference type="PANTHER" id="PTHR43161">
    <property type="entry name" value="SORBITOL DEHYDROGENASE"/>
    <property type="match status" value="1"/>
</dbReference>
<evidence type="ECO:0000259" key="7">
    <source>
        <dbReference type="SMART" id="SM00829"/>
    </source>
</evidence>
<name>A0A1I1IJF8_9RHOB</name>
<dbReference type="InterPro" id="IPR013154">
    <property type="entry name" value="ADH-like_N"/>
</dbReference>
<dbReference type="PROSITE" id="PS00059">
    <property type="entry name" value="ADH_ZINC"/>
    <property type="match status" value="1"/>
</dbReference>
<dbReference type="EMBL" id="FOLG01000004">
    <property type="protein sequence ID" value="SFC33923.1"/>
    <property type="molecule type" value="Genomic_DNA"/>
</dbReference>
<dbReference type="InterPro" id="IPR045306">
    <property type="entry name" value="SDH-like"/>
</dbReference>
<dbReference type="GO" id="GO:0016616">
    <property type="term" value="F:oxidoreductase activity, acting on the CH-OH group of donors, NAD or NADP as acceptor"/>
    <property type="evidence" value="ECO:0007669"/>
    <property type="project" value="InterPro"/>
</dbReference>
<dbReference type="Gene3D" id="3.90.180.10">
    <property type="entry name" value="Medium-chain alcohol dehydrogenases, catalytic domain"/>
    <property type="match status" value="1"/>
</dbReference>
<evidence type="ECO:0000313" key="8">
    <source>
        <dbReference type="EMBL" id="SFC33923.1"/>
    </source>
</evidence>
<dbReference type="InterPro" id="IPR020843">
    <property type="entry name" value="ER"/>
</dbReference>
<dbReference type="STRING" id="441112.SAMN04488094_10429"/>
<keyword evidence="5" id="KW-0560">Oxidoreductase</keyword>
<evidence type="ECO:0000256" key="4">
    <source>
        <dbReference type="ARBA" id="ARBA00022833"/>
    </source>
</evidence>
<dbReference type="OrthoDB" id="9809185at2"/>
<comment type="similarity">
    <text evidence="2 6">Belongs to the zinc-containing alcohol dehydrogenase family.</text>
</comment>
<dbReference type="InterPro" id="IPR011032">
    <property type="entry name" value="GroES-like_sf"/>
</dbReference>
<organism evidence="8 9">
    <name type="scientific">Tropicimonas isoalkanivorans</name>
    <dbReference type="NCBI Taxonomy" id="441112"/>
    <lineage>
        <taxon>Bacteria</taxon>
        <taxon>Pseudomonadati</taxon>
        <taxon>Pseudomonadota</taxon>
        <taxon>Alphaproteobacteria</taxon>
        <taxon>Rhodobacterales</taxon>
        <taxon>Roseobacteraceae</taxon>
        <taxon>Tropicimonas</taxon>
    </lineage>
</organism>
<evidence type="ECO:0000256" key="3">
    <source>
        <dbReference type="ARBA" id="ARBA00022723"/>
    </source>
</evidence>
<sequence>MIAEGVVLEKQGSLAIREIELPGSLEPGPDDVRINVKCVGVCGSDVHYYEHGRIGDFVVREPMVLGHEASGVVDAVGENVTHLKPGDRVCMEPGIPDFKSAETLRGMYNLDPSVRFWATPPIHGCLTPQVVHPAALTYRLPDSVSFSEGAMVEPLAVGVYAALKADISPGDIAVVTGAGTIGLLVVFSALAAGCAEVIVSDVAAEKLALVADMPEVTVVDARTGDLAKTVAERTDGRGADVFFEASGSTKPHETMIDMVCPGGTIVLVGMPAGKVALDVVALEVKEITLTGTFRYANVWGRALKLLGSGKIDIKPLISGTYRFEDSVAAFERAAEHRAQDVKLQITL</sequence>
<evidence type="ECO:0000313" key="9">
    <source>
        <dbReference type="Proteomes" id="UP000198728"/>
    </source>
</evidence>
<keyword evidence="4 6" id="KW-0862">Zinc</keyword>
<protein>
    <submittedName>
        <fullName evidence="8">D-xylulose reductase</fullName>
    </submittedName>
</protein>
<dbReference type="Gene3D" id="3.40.50.720">
    <property type="entry name" value="NAD(P)-binding Rossmann-like Domain"/>
    <property type="match status" value="1"/>
</dbReference>
<keyword evidence="9" id="KW-1185">Reference proteome</keyword>
<evidence type="ECO:0000256" key="6">
    <source>
        <dbReference type="RuleBase" id="RU361277"/>
    </source>
</evidence>
<dbReference type="InterPro" id="IPR036291">
    <property type="entry name" value="NAD(P)-bd_dom_sf"/>
</dbReference>
<dbReference type="Pfam" id="PF00107">
    <property type="entry name" value="ADH_zinc_N"/>
    <property type="match status" value="1"/>
</dbReference>
<gene>
    <name evidence="8" type="ORF">SAMN04488094_10429</name>
</gene>
<dbReference type="PANTHER" id="PTHR43161:SF9">
    <property type="entry name" value="SORBITOL DEHYDROGENASE"/>
    <property type="match status" value="1"/>
</dbReference>
<comment type="cofactor">
    <cofactor evidence="1 6">
        <name>Zn(2+)</name>
        <dbReference type="ChEBI" id="CHEBI:29105"/>
    </cofactor>
</comment>
<feature type="domain" description="Enoyl reductase (ER)" evidence="7">
    <location>
        <begin position="12"/>
        <end position="338"/>
    </location>
</feature>
<dbReference type="AlphaFoldDB" id="A0A1I1IJF8"/>
<dbReference type="Proteomes" id="UP000198728">
    <property type="component" value="Unassembled WGS sequence"/>
</dbReference>
<dbReference type="RefSeq" id="WP_093360365.1">
    <property type="nucleotide sequence ID" value="NZ_FOLG01000004.1"/>
</dbReference>
<dbReference type="SMART" id="SM00829">
    <property type="entry name" value="PKS_ER"/>
    <property type="match status" value="1"/>
</dbReference>
<evidence type="ECO:0000256" key="1">
    <source>
        <dbReference type="ARBA" id="ARBA00001947"/>
    </source>
</evidence>
<accession>A0A1I1IJF8</accession>
<dbReference type="SUPFAM" id="SSF51735">
    <property type="entry name" value="NAD(P)-binding Rossmann-fold domains"/>
    <property type="match status" value="1"/>
</dbReference>
<dbReference type="Pfam" id="PF08240">
    <property type="entry name" value="ADH_N"/>
    <property type="match status" value="1"/>
</dbReference>
<evidence type="ECO:0000256" key="2">
    <source>
        <dbReference type="ARBA" id="ARBA00008072"/>
    </source>
</evidence>
<keyword evidence="3 6" id="KW-0479">Metal-binding</keyword>
<dbReference type="CDD" id="cd05285">
    <property type="entry name" value="sorbitol_DH"/>
    <property type="match status" value="1"/>
</dbReference>
<reference evidence="8 9" key="1">
    <citation type="submission" date="2016-10" db="EMBL/GenBank/DDBJ databases">
        <authorList>
            <person name="de Groot N.N."/>
        </authorList>
    </citation>
    <scope>NUCLEOTIDE SEQUENCE [LARGE SCALE GENOMIC DNA]</scope>
    <source>
        <strain evidence="8 9">DSM 19548</strain>
    </source>
</reference>
<proteinExistence type="inferred from homology"/>
<evidence type="ECO:0000256" key="5">
    <source>
        <dbReference type="ARBA" id="ARBA00023002"/>
    </source>
</evidence>
<dbReference type="GO" id="GO:0008270">
    <property type="term" value="F:zinc ion binding"/>
    <property type="evidence" value="ECO:0007669"/>
    <property type="project" value="InterPro"/>
</dbReference>
<dbReference type="InterPro" id="IPR013149">
    <property type="entry name" value="ADH-like_C"/>
</dbReference>
<dbReference type="SUPFAM" id="SSF50129">
    <property type="entry name" value="GroES-like"/>
    <property type="match status" value="1"/>
</dbReference>